<keyword evidence="4" id="KW-1185">Reference proteome</keyword>
<dbReference type="Proteomes" id="UP001281410">
    <property type="component" value="Unassembled WGS sequence"/>
</dbReference>
<dbReference type="PANTHER" id="PTHR31689:SF0">
    <property type="entry name" value="DIAMINOPIMELATE EPIMERASE"/>
    <property type="match status" value="1"/>
</dbReference>
<evidence type="ECO:0000313" key="3">
    <source>
        <dbReference type="EMBL" id="KAK3189393.1"/>
    </source>
</evidence>
<evidence type="ECO:0000313" key="4">
    <source>
        <dbReference type="Proteomes" id="UP001281410"/>
    </source>
</evidence>
<dbReference type="GO" id="GO:0005829">
    <property type="term" value="C:cytosol"/>
    <property type="evidence" value="ECO:0007669"/>
    <property type="project" value="TreeGrafter"/>
</dbReference>
<gene>
    <name evidence="3" type="ORF">Dsin_028954</name>
</gene>
<dbReference type="Pfam" id="PF01678">
    <property type="entry name" value="DAP_epimerase"/>
    <property type="match status" value="1"/>
</dbReference>
<dbReference type="GO" id="GO:0009089">
    <property type="term" value="P:lysine biosynthetic process via diaminopimelate"/>
    <property type="evidence" value="ECO:0007669"/>
    <property type="project" value="InterPro"/>
</dbReference>
<accession>A0AAD9ZRN5</accession>
<sequence length="76" mass="8363">MYCSSVTFVGNDIGGVDNMDSSEPKVTPEQAVKLCDRNFGFGADGVIFTMPGINGTDYTMRIFNFDGNEPEVWPFI</sequence>
<protein>
    <submittedName>
        <fullName evidence="3">Uncharacterized protein</fullName>
    </submittedName>
</protein>
<dbReference type="EMBL" id="JANJYJ010000009">
    <property type="protein sequence ID" value="KAK3189393.1"/>
    <property type="molecule type" value="Genomic_DNA"/>
</dbReference>
<reference evidence="3" key="1">
    <citation type="journal article" date="2023" name="Plant J.">
        <title>Genome sequences and population genomics provide insights into the demographic history, inbreeding, and mutation load of two 'living fossil' tree species of Dipteronia.</title>
        <authorList>
            <person name="Feng Y."/>
            <person name="Comes H.P."/>
            <person name="Chen J."/>
            <person name="Zhu S."/>
            <person name="Lu R."/>
            <person name="Zhang X."/>
            <person name="Li P."/>
            <person name="Qiu J."/>
            <person name="Olsen K.M."/>
            <person name="Qiu Y."/>
        </authorList>
    </citation>
    <scope>NUCLEOTIDE SEQUENCE</scope>
    <source>
        <strain evidence="3">NBL</strain>
    </source>
</reference>
<evidence type="ECO:0000256" key="1">
    <source>
        <dbReference type="ARBA" id="ARBA00010219"/>
    </source>
</evidence>
<organism evidence="3 4">
    <name type="scientific">Dipteronia sinensis</name>
    <dbReference type="NCBI Taxonomy" id="43782"/>
    <lineage>
        <taxon>Eukaryota</taxon>
        <taxon>Viridiplantae</taxon>
        <taxon>Streptophyta</taxon>
        <taxon>Embryophyta</taxon>
        <taxon>Tracheophyta</taxon>
        <taxon>Spermatophyta</taxon>
        <taxon>Magnoliopsida</taxon>
        <taxon>eudicotyledons</taxon>
        <taxon>Gunneridae</taxon>
        <taxon>Pentapetalae</taxon>
        <taxon>rosids</taxon>
        <taxon>malvids</taxon>
        <taxon>Sapindales</taxon>
        <taxon>Sapindaceae</taxon>
        <taxon>Hippocastanoideae</taxon>
        <taxon>Acereae</taxon>
        <taxon>Dipteronia</taxon>
    </lineage>
</organism>
<dbReference type="SUPFAM" id="SSF54506">
    <property type="entry name" value="Diaminopimelate epimerase-like"/>
    <property type="match status" value="1"/>
</dbReference>
<comment type="similarity">
    <text evidence="1">Belongs to the diaminopimelate epimerase family.</text>
</comment>
<name>A0AAD9ZRN5_9ROSI</name>
<dbReference type="InterPro" id="IPR001653">
    <property type="entry name" value="DAP_epimerase_DapF"/>
</dbReference>
<dbReference type="AlphaFoldDB" id="A0AAD9ZRN5"/>
<comment type="caution">
    <text evidence="3">The sequence shown here is derived from an EMBL/GenBank/DDBJ whole genome shotgun (WGS) entry which is preliminary data.</text>
</comment>
<dbReference type="Gene3D" id="3.10.310.10">
    <property type="entry name" value="Diaminopimelate Epimerase, Chain A, domain 1"/>
    <property type="match status" value="1"/>
</dbReference>
<dbReference type="GO" id="GO:0008837">
    <property type="term" value="F:diaminopimelate epimerase activity"/>
    <property type="evidence" value="ECO:0007669"/>
    <property type="project" value="InterPro"/>
</dbReference>
<evidence type="ECO:0000256" key="2">
    <source>
        <dbReference type="ARBA" id="ARBA00023235"/>
    </source>
</evidence>
<keyword evidence="2" id="KW-0413">Isomerase</keyword>
<dbReference type="PANTHER" id="PTHR31689">
    <property type="entry name" value="DIAMINOPIMELATE EPIMERASE, CHLOROPLASTIC"/>
    <property type="match status" value="1"/>
</dbReference>
<proteinExistence type="inferred from homology"/>